<evidence type="ECO:0000313" key="2">
    <source>
        <dbReference type="EMBL" id="KZV97634.1"/>
    </source>
</evidence>
<keyword evidence="1" id="KW-0732">Signal</keyword>
<gene>
    <name evidence="2" type="ORF">EXIGLDRAFT_764284</name>
</gene>
<dbReference type="STRING" id="1314781.A0A165LBC0"/>
<dbReference type="OrthoDB" id="275748at2759"/>
<evidence type="ECO:0000313" key="3">
    <source>
        <dbReference type="Proteomes" id="UP000077266"/>
    </source>
</evidence>
<dbReference type="AlphaFoldDB" id="A0A165LBC0"/>
<dbReference type="InterPro" id="IPR035810">
    <property type="entry name" value="PEBP_euk"/>
</dbReference>
<dbReference type="PANTHER" id="PTHR11362">
    <property type="entry name" value="PHOSPHATIDYLETHANOLAMINE-BINDING PROTEIN"/>
    <property type="match status" value="1"/>
</dbReference>
<reference evidence="2 3" key="1">
    <citation type="journal article" date="2016" name="Mol. Biol. Evol.">
        <title>Comparative Genomics of Early-Diverging Mushroom-Forming Fungi Provides Insights into the Origins of Lignocellulose Decay Capabilities.</title>
        <authorList>
            <person name="Nagy L.G."/>
            <person name="Riley R."/>
            <person name="Tritt A."/>
            <person name="Adam C."/>
            <person name="Daum C."/>
            <person name="Floudas D."/>
            <person name="Sun H."/>
            <person name="Yadav J.S."/>
            <person name="Pangilinan J."/>
            <person name="Larsson K.H."/>
            <person name="Matsuura K."/>
            <person name="Barry K."/>
            <person name="Labutti K."/>
            <person name="Kuo R."/>
            <person name="Ohm R.A."/>
            <person name="Bhattacharya S.S."/>
            <person name="Shirouzu T."/>
            <person name="Yoshinaga Y."/>
            <person name="Martin F.M."/>
            <person name="Grigoriev I.V."/>
            <person name="Hibbett D.S."/>
        </authorList>
    </citation>
    <scope>NUCLEOTIDE SEQUENCE [LARGE SCALE GENOMIC DNA]</scope>
    <source>
        <strain evidence="2 3">HHB12029</strain>
    </source>
</reference>
<dbReference type="InterPro" id="IPR036610">
    <property type="entry name" value="PEBP-like_sf"/>
</dbReference>
<dbReference type="Gene3D" id="3.90.280.10">
    <property type="entry name" value="PEBP-like"/>
    <property type="match status" value="1"/>
</dbReference>
<dbReference type="PANTHER" id="PTHR11362:SF82">
    <property type="entry name" value="PHOSPHATIDYLETHANOLAMINE-BINDING PROTEIN 4"/>
    <property type="match status" value="1"/>
</dbReference>
<proteinExistence type="predicted"/>
<dbReference type="Proteomes" id="UP000077266">
    <property type="component" value="Unassembled WGS sequence"/>
</dbReference>
<dbReference type="InterPro" id="IPR008914">
    <property type="entry name" value="PEBP"/>
</dbReference>
<organism evidence="2 3">
    <name type="scientific">Exidia glandulosa HHB12029</name>
    <dbReference type="NCBI Taxonomy" id="1314781"/>
    <lineage>
        <taxon>Eukaryota</taxon>
        <taxon>Fungi</taxon>
        <taxon>Dikarya</taxon>
        <taxon>Basidiomycota</taxon>
        <taxon>Agaricomycotina</taxon>
        <taxon>Agaricomycetes</taxon>
        <taxon>Auriculariales</taxon>
        <taxon>Exidiaceae</taxon>
        <taxon>Exidia</taxon>
    </lineage>
</organism>
<dbReference type="Pfam" id="PF01161">
    <property type="entry name" value="PBP"/>
    <property type="match status" value="1"/>
</dbReference>
<keyword evidence="3" id="KW-1185">Reference proteome</keyword>
<dbReference type="InParanoid" id="A0A165LBC0"/>
<feature type="signal peptide" evidence="1">
    <location>
        <begin position="1"/>
        <end position="17"/>
    </location>
</feature>
<sequence>MRAILALTVCLASVVRGKDTLASVKKAFYDSKLVPDVVPSFEPEVLLSVTYNGVPFEIGDFLDPDDTKNPPSFGINTTDSSYANVSFLLAILDPDAPKPQKPENAPFRHLLAPDYKSAAPHRGAYVFSNSSAALTEYTEPDPPEGSDPHRYAVLLYKQSQEGVEAPSDFDASDRKNFNITQFVYDVRKKTELALVGGTFFYVVKPDEDVRAELQHVLKGV</sequence>
<feature type="chain" id="PRO_5007861530" evidence="1">
    <location>
        <begin position="18"/>
        <end position="220"/>
    </location>
</feature>
<dbReference type="CDD" id="cd00866">
    <property type="entry name" value="PEBP_euk"/>
    <property type="match status" value="1"/>
</dbReference>
<protein>
    <submittedName>
        <fullName evidence="2">PEBP-like protein</fullName>
    </submittedName>
</protein>
<accession>A0A165LBC0</accession>
<dbReference type="EMBL" id="KV425928">
    <property type="protein sequence ID" value="KZV97634.1"/>
    <property type="molecule type" value="Genomic_DNA"/>
</dbReference>
<evidence type="ECO:0000256" key="1">
    <source>
        <dbReference type="SAM" id="SignalP"/>
    </source>
</evidence>
<dbReference type="SUPFAM" id="SSF49777">
    <property type="entry name" value="PEBP-like"/>
    <property type="match status" value="1"/>
</dbReference>
<name>A0A165LBC0_EXIGL</name>